<keyword evidence="2" id="KW-0812">Transmembrane</keyword>
<dbReference type="GO" id="GO:0016020">
    <property type="term" value="C:membrane"/>
    <property type="evidence" value="ECO:0007669"/>
    <property type="project" value="InterPro"/>
</dbReference>
<feature type="non-terminal residue" evidence="3">
    <location>
        <position position="212"/>
    </location>
</feature>
<dbReference type="GO" id="GO:0042910">
    <property type="term" value="F:xenobiotic transmembrane transporter activity"/>
    <property type="evidence" value="ECO:0007669"/>
    <property type="project" value="InterPro"/>
</dbReference>
<comment type="caution">
    <text evidence="3">The sequence shown here is derived from an EMBL/GenBank/DDBJ whole genome shotgun (WGS) entry which is preliminary data.</text>
</comment>
<evidence type="ECO:0000313" key="4">
    <source>
        <dbReference type="Proteomes" id="UP000591131"/>
    </source>
</evidence>
<name>A0A7J6KV79_PERCH</name>
<evidence type="ECO:0000256" key="1">
    <source>
        <dbReference type="ARBA" id="ARBA00010199"/>
    </source>
</evidence>
<organism evidence="3 4">
    <name type="scientific">Perkinsus chesapeaki</name>
    <name type="common">Clam parasite</name>
    <name type="synonym">Perkinsus andrewsi</name>
    <dbReference type="NCBI Taxonomy" id="330153"/>
    <lineage>
        <taxon>Eukaryota</taxon>
        <taxon>Sar</taxon>
        <taxon>Alveolata</taxon>
        <taxon>Perkinsozoa</taxon>
        <taxon>Perkinsea</taxon>
        <taxon>Perkinsida</taxon>
        <taxon>Perkinsidae</taxon>
        <taxon>Perkinsus</taxon>
    </lineage>
</organism>
<evidence type="ECO:0000313" key="3">
    <source>
        <dbReference type="EMBL" id="KAF4650396.1"/>
    </source>
</evidence>
<feature type="transmembrane region" description="Helical" evidence="2">
    <location>
        <begin position="103"/>
        <end position="121"/>
    </location>
</feature>
<evidence type="ECO:0000256" key="2">
    <source>
        <dbReference type="SAM" id="Phobius"/>
    </source>
</evidence>
<feature type="transmembrane region" description="Helical" evidence="2">
    <location>
        <begin position="69"/>
        <end position="88"/>
    </location>
</feature>
<comment type="similarity">
    <text evidence="1">Belongs to the multi antimicrobial extrusion (MATE) (TC 2.A.66.1) family.</text>
</comment>
<keyword evidence="4" id="KW-1185">Reference proteome</keyword>
<dbReference type="Pfam" id="PF01554">
    <property type="entry name" value="MatE"/>
    <property type="match status" value="1"/>
</dbReference>
<proteinExistence type="inferred from homology"/>
<dbReference type="PANTHER" id="PTHR11206">
    <property type="entry name" value="MULTIDRUG RESISTANCE PROTEIN"/>
    <property type="match status" value="1"/>
</dbReference>
<feature type="transmembrane region" description="Helical" evidence="2">
    <location>
        <begin position="169"/>
        <end position="189"/>
    </location>
</feature>
<dbReference type="OrthoDB" id="2126698at2759"/>
<dbReference type="GO" id="GO:0015297">
    <property type="term" value="F:antiporter activity"/>
    <property type="evidence" value="ECO:0007669"/>
    <property type="project" value="InterPro"/>
</dbReference>
<dbReference type="InterPro" id="IPR002528">
    <property type="entry name" value="MATE_fam"/>
</dbReference>
<reference evidence="3 4" key="1">
    <citation type="submission" date="2020-04" db="EMBL/GenBank/DDBJ databases">
        <title>Perkinsus chesapeaki whole genome sequence.</title>
        <authorList>
            <person name="Bogema D.R."/>
        </authorList>
    </citation>
    <scope>NUCLEOTIDE SEQUENCE [LARGE SCALE GENOMIC DNA]</scope>
    <source>
        <strain evidence="3">ATCC PRA-425</strain>
    </source>
</reference>
<protein>
    <submittedName>
        <fullName evidence="3">Uncharacterized protein</fullName>
    </submittedName>
</protein>
<dbReference type="Proteomes" id="UP000591131">
    <property type="component" value="Unassembled WGS sequence"/>
</dbReference>
<accession>A0A7J6KV79</accession>
<feature type="transmembrane region" description="Helical" evidence="2">
    <location>
        <begin position="142"/>
        <end position="163"/>
    </location>
</feature>
<sequence length="212" mass="23549">VIGLLHDSNQLAAHVSMCNIFVIVREPLVHHSICRMFMLSYGLQTGLSAKVGRAVGASQIRLGKMYCKAAVVLGGSIILIAELILLLWQQSIVNFYTKKEPEVAVYASFLICPLLISLLPFDISQGCMQGVFKGLGIQRYAVPVNIFAYYIVMIPLGYVLTIYYDFGVYGMWMGFVAGAGTIAVSYFIILTRTNWTIHVEDAKARNLYESFT</sequence>
<keyword evidence="2" id="KW-1133">Transmembrane helix</keyword>
<keyword evidence="2" id="KW-0472">Membrane</keyword>
<dbReference type="AlphaFoldDB" id="A0A7J6KV79"/>
<gene>
    <name evidence="3" type="ORF">FOL47_001177</name>
</gene>
<dbReference type="EMBL" id="JAAPAO010001268">
    <property type="protein sequence ID" value="KAF4650396.1"/>
    <property type="molecule type" value="Genomic_DNA"/>
</dbReference>